<feature type="region of interest" description="Disordered" evidence="1">
    <location>
        <begin position="89"/>
        <end position="113"/>
    </location>
</feature>
<organism evidence="2">
    <name type="scientific">bioreactor metagenome</name>
    <dbReference type="NCBI Taxonomy" id="1076179"/>
    <lineage>
        <taxon>unclassified sequences</taxon>
        <taxon>metagenomes</taxon>
        <taxon>ecological metagenomes</taxon>
    </lineage>
</organism>
<reference evidence="2" key="1">
    <citation type="submission" date="2019-08" db="EMBL/GenBank/DDBJ databases">
        <authorList>
            <person name="Kucharzyk K."/>
            <person name="Murdoch R.W."/>
            <person name="Higgins S."/>
            <person name="Loffler F."/>
        </authorList>
    </citation>
    <scope>NUCLEOTIDE SEQUENCE</scope>
</reference>
<comment type="caution">
    <text evidence="2">The sequence shown here is derived from an EMBL/GenBank/DDBJ whole genome shotgun (WGS) entry which is preliminary data.</text>
</comment>
<dbReference type="AlphaFoldDB" id="A0A645JKD5"/>
<evidence type="ECO:0000256" key="1">
    <source>
        <dbReference type="SAM" id="MobiDB-lite"/>
    </source>
</evidence>
<sequence length="113" mass="12352">MESIKDMVEKACDGQLPEDAQALLARVDTLEKQAADGRAYREELTDETLRLGLMALPHIPADCLGGICGRLSVGELRELKQAFMARAGAKAAGEPQLRADRERPSADNTQFRI</sequence>
<protein>
    <submittedName>
        <fullName evidence="2">Uncharacterized protein</fullName>
    </submittedName>
</protein>
<evidence type="ECO:0000313" key="2">
    <source>
        <dbReference type="EMBL" id="MPN64138.1"/>
    </source>
</evidence>
<dbReference type="EMBL" id="VSSQ01144600">
    <property type="protein sequence ID" value="MPN64138.1"/>
    <property type="molecule type" value="Genomic_DNA"/>
</dbReference>
<name>A0A645JKD5_9ZZZZ</name>
<accession>A0A645JKD5</accession>
<gene>
    <name evidence="2" type="ORF">SDC9_211909</name>
</gene>
<proteinExistence type="predicted"/>